<evidence type="ECO:0000256" key="1">
    <source>
        <dbReference type="SAM" id="Phobius"/>
    </source>
</evidence>
<dbReference type="GeneID" id="6495945"/>
<feature type="transmembrane region" description="Helical" evidence="1">
    <location>
        <begin position="12"/>
        <end position="38"/>
    </location>
</feature>
<keyword evidence="1" id="KW-0472">Membrane</keyword>
<dbReference type="EMBL" id="CH902619">
    <property type="protein sequence ID" value="EDV36725.2"/>
    <property type="molecule type" value="Genomic_DNA"/>
</dbReference>
<dbReference type="eggNOG" id="ENOG502T6VB">
    <property type="taxonomic scope" value="Eukaryota"/>
</dbReference>
<sequence length="138" mass="15722">MIYLQRCCCFVDLRFGTLLVGFIHIVVDVLGGFFVAVFGESGMPDLGHRLFLIFMMIHCLSCVCLIIGCLKLRSIWMLPYVLLTLIKIMAMIILIIADVILSIWYPVIVLYVMMLVMCLYFWLVAYSFYAALGGALFI</sequence>
<gene>
    <name evidence="2" type="primary">Dana\GF13102</name>
    <name evidence="2" type="synonym">dana_GLEANR_13117</name>
    <name evidence="2" type="ORF">GF13102</name>
</gene>
<keyword evidence="3" id="KW-1185">Reference proteome</keyword>
<dbReference type="InParanoid" id="B3MG30"/>
<keyword evidence="1" id="KW-0812">Transmembrane</keyword>
<feature type="transmembrane region" description="Helical" evidence="1">
    <location>
        <begin position="77"/>
        <end position="97"/>
    </location>
</feature>
<evidence type="ECO:0000313" key="2">
    <source>
        <dbReference type="EMBL" id="EDV36725.2"/>
    </source>
</evidence>
<evidence type="ECO:0000313" key="3">
    <source>
        <dbReference type="Proteomes" id="UP000007801"/>
    </source>
</evidence>
<name>B3MG30_DROAN</name>
<dbReference type="AlphaFoldDB" id="B3MG30"/>
<keyword evidence="1" id="KW-1133">Transmembrane helix</keyword>
<dbReference type="Proteomes" id="UP000007801">
    <property type="component" value="Unassembled WGS sequence"/>
</dbReference>
<proteinExistence type="predicted"/>
<feature type="transmembrane region" description="Helical" evidence="1">
    <location>
        <begin position="103"/>
        <end position="132"/>
    </location>
</feature>
<accession>B3MG30</accession>
<dbReference type="KEGG" id="dan:6495945"/>
<reference evidence="2 3" key="1">
    <citation type="journal article" date="2007" name="Nature">
        <title>Evolution of genes and genomes on the Drosophila phylogeny.</title>
        <authorList>
            <consortium name="Drosophila 12 Genomes Consortium"/>
            <person name="Clark A.G."/>
            <person name="Eisen M.B."/>
            <person name="Smith D.R."/>
            <person name="Bergman C.M."/>
            <person name="Oliver B."/>
            <person name="Markow T.A."/>
            <person name="Kaufman T.C."/>
            <person name="Kellis M."/>
            <person name="Gelbart W."/>
            <person name="Iyer V.N."/>
            <person name="Pollard D.A."/>
            <person name="Sackton T.B."/>
            <person name="Larracuente A.M."/>
            <person name="Singh N.D."/>
            <person name="Abad J.P."/>
            <person name="Abt D.N."/>
            <person name="Adryan B."/>
            <person name="Aguade M."/>
            <person name="Akashi H."/>
            <person name="Anderson W.W."/>
            <person name="Aquadro C.F."/>
            <person name="Ardell D.H."/>
            <person name="Arguello R."/>
            <person name="Artieri C.G."/>
            <person name="Barbash D.A."/>
            <person name="Barker D."/>
            <person name="Barsanti P."/>
            <person name="Batterham P."/>
            <person name="Batzoglou S."/>
            <person name="Begun D."/>
            <person name="Bhutkar A."/>
            <person name="Blanco E."/>
            <person name="Bosak S.A."/>
            <person name="Bradley R.K."/>
            <person name="Brand A.D."/>
            <person name="Brent M.R."/>
            <person name="Brooks A.N."/>
            <person name="Brown R.H."/>
            <person name="Butlin R.K."/>
            <person name="Caggese C."/>
            <person name="Calvi B.R."/>
            <person name="Bernardo de Carvalho A."/>
            <person name="Caspi A."/>
            <person name="Castrezana S."/>
            <person name="Celniker S.E."/>
            <person name="Chang J.L."/>
            <person name="Chapple C."/>
            <person name="Chatterji S."/>
            <person name="Chinwalla A."/>
            <person name="Civetta A."/>
            <person name="Clifton S.W."/>
            <person name="Comeron J.M."/>
            <person name="Costello J.C."/>
            <person name="Coyne J.A."/>
            <person name="Daub J."/>
            <person name="David R.G."/>
            <person name="Delcher A.L."/>
            <person name="Delehaunty K."/>
            <person name="Do C.B."/>
            <person name="Ebling H."/>
            <person name="Edwards K."/>
            <person name="Eickbush T."/>
            <person name="Evans J.D."/>
            <person name="Filipski A."/>
            <person name="Findeiss S."/>
            <person name="Freyhult E."/>
            <person name="Fulton L."/>
            <person name="Fulton R."/>
            <person name="Garcia A.C."/>
            <person name="Gardiner A."/>
            <person name="Garfield D.A."/>
            <person name="Garvin B.E."/>
            <person name="Gibson G."/>
            <person name="Gilbert D."/>
            <person name="Gnerre S."/>
            <person name="Godfrey J."/>
            <person name="Good R."/>
            <person name="Gotea V."/>
            <person name="Gravely B."/>
            <person name="Greenberg A.J."/>
            <person name="Griffiths-Jones S."/>
            <person name="Gross S."/>
            <person name="Guigo R."/>
            <person name="Gustafson E.A."/>
            <person name="Haerty W."/>
            <person name="Hahn M.W."/>
            <person name="Halligan D.L."/>
            <person name="Halpern A.L."/>
            <person name="Halter G.M."/>
            <person name="Han M.V."/>
            <person name="Heger A."/>
            <person name="Hillier L."/>
            <person name="Hinrichs A.S."/>
            <person name="Holmes I."/>
            <person name="Hoskins R.A."/>
            <person name="Hubisz M.J."/>
            <person name="Hultmark D."/>
            <person name="Huntley M.A."/>
            <person name="Jaffe D.B."/>
            <person name="Jagadeeshan S."/>
            <person name="Jeck W.R."/>
            <person name="Johnson J."/>
            <person name="Jones C.D."/>
            <person name="Jordan W.C."/>
            <person name="Karpen G.H."/>
            <person name="Kataoka E."/>
            <person name="Keightley P.D."/>
            <person name="Kheradpour P."/>
            <person name="Kirkness E.F."/>
            <person name="Koerich L.B."/>
            <person name="Kristiansen K."/>
            <person name="Kudrna D."/>
            <person name="Kulathinal R.J."/>
            <person name="Kumar S."/>
            <person name="Kwok R."/>
            <person name="Lander E."/>
            <person name="Langley C.H."/>
            <person name="Lapoint R."/>
            <person name="Lazzaro B.P."/>
            <person name="Lee S.J."/>
            <person name="Levesque L."/>
            <person name="Li R."/>
            <person name="Lin C.F."/>
            <person name="Lin M.F."/>
            <person name="Lindblad-Toh K."/>
            <person name="Llopart A."/>
            <person name="Long M."/>
            <person name="Low L."/>
            <person name="Lozovsky E."/>
            <person name="Lu J."/>
            <person name="Luo M."/>
            <person name="Machado C.A."/>
            <person name="Makalowski W."/>
            <person name="Marzo M."/>
            <person name="Matsuda M."/>
            <person name="Matzkin L."/>
            <person name="McAllister B."/>
            <person name="McBride C.S."/>
            <person name="McKernan B."/>
            <person name="McKernan K."/>
            <person name="Mendez-Lago M."/>
            <person name="Minx P."/>
            <person name="Mollenhauer M.U."/>
            <person name="Montooth K."/>
            <person name="Mount S.M."/>
            <person name="Mu X."/>
            <person name="Myers E."/>
            <person name="Negre B."/>
            <person name="Newfeld S."/>
            <person name="Nielsen R."/>
            <person name="Noor M.A."/>
            <person name="O'Grady P."/>
            <person name="Pachter L."/>
            <person name="Papaceit M."/>
            <person name="Parisi M.J."/>
            <person name="Parisi M."/>
            <person name="Parts L."/>
            <person name="Pedersen J.S."/>
            <person name="Pesole G."/>
            <person name="Phillippy A.M."/>
            <person name="Ponting C.P."/>
            <person name="Pop M."/>
            <person name="Porcelli D."/>
            <person name="Powell J.R."/>
            <person name="Prohaska S."/>
            <person name="Pruitt K."/>
            <person name="Puig M."/>
            <person name="Quesneville H."/>
            <person name="Ram K.R."/>
            <person name="Rand D."/>
            <person name="Rasmussen M.D."/>
            <person name="Reed L.K."/>
            <person name="Reenan R."/>
            <person name="Reily A."/>
            <person name="Remington K.A."/>
            <person name="Rieger T.T."/>
            <person name="Ritchie M.G."/>
            <person name="Robin C."/>
            <person name="Rogers Y.H."/>
            <person name="Rohde C."/>
            <person name="Rozas J."/>
            <person name="Rubenfield M.J."/>
            <person name="Ruiz A."/>
            <person name="Russo S."/>
            <person name="Salzberg S.L."/>
            <person name="Sanchez-Gracia A."/>
            <person name="Saranga D.J."/>
            <person name="Sato H."/>
            <person name="Schaeffer S.W."/>
            <person name="Schatz M.C."/>
            <person name="Schlenke T."/>
            <person name="Schwartz R."/>
            <person name="Segarra C."/>
            <person name="Singh R.S."/>
            <person name="Sirot L."/>
            <person name="Sirota M."/>
            <person name="Sisneros N.B."/>
            <person name="Smith C.D."/>
            <person name="Smith T.F."/>
            <person name="Spieth J."/>
            <person name="Stage D.E."/>
            <person name="Stark A."/>
            <person name="Stephan W."/>
            <person name="Strausberg R.L."/>
            <person name="Strempel S."/>
            <person name="Sturgill D."/>
            <person name="Sutton G."/>
            <person name="Sutton G.G."/>
            <person name="Tao W."/>
            <person name="Teichmann S."/>
            <person name="Tobari Y.N."/>
            <person name="Tomimura Y."/>
            <person name="Tsolas J.M."/>
            <person name="Valente V.L."/>
            <person name="Venter E."/>
            <person name="Venter J.C."/>
            <person name="Vicario S."/>
            <person name="Vieira F.G."/>
            <person name="Vilella A.J."/>
            <person name="Villasante A."/>
            <person name="Walenz B."/>
            <person name="Wang J."/>
            <person name="Wasserman M."/>
            <person name="Watts T."/>
            <person name="Wilson D."/>
            <person name="Wilson R.K."/>
            <person name="Wing R.A."/>
            <person name="Wolfner M.F."/>
            <person name="Wong A."/>
            <person name="Wong G.K."/>
            <person name="Wu C.I."/>
            <person name="Wu G."/>
            <person name="Yamamoto D."/>
            <person name="Yang H.P."/>
            <person name="Yang S.P."/>
            <person name="Yorke J.A."/>
            <person name="Yoshida K."/>
            <person name="Zdobnov E."/>
            <person name="Zhang P."/>
            <person name="Zhang Y."/>
            <person name="Zimin A.V."/>
            <person name="Baldwin J."/>
            <person name="Abdouelleil A."/>
            <person name="Abdulkadir J."/>
            <person name="Abebe A."/>
            <person name="Abera B."/>
            <person name="Abreu J."/>
            <person name="Acer S.C."/>
            <person name="Aftuck L."/>
            <person name="Alexander A."/>
            <person name="An P."/>
            <person name="Anderson E."/>
            <person name="Anderson S."/>
            <person name="Arachi H."/>
            <person name="Azer M."/>
            <person name="Bachantsang P."/>
            <person name="Barry A."/>
            <person name="Bayul T."/>
            <person name="Berlin A."/>
            <person name="Bessette D."/>
            <person name="Bloom T."/>
            <person name="Blye J."/>
            <person name="Boguslavskiy L."/>
            <person name="Bonnet C."/>
            <person name="Boukhgalter B."/>
            <person name="Bourzgui I."/>
            <person name="Brown A."/>
            <person name="Cahill P."/>
            <person name="Channer S."/>
            <person name="Cheshatsang Y."/>
            <person name="Chuda L."/>
            <person name="Citroen M."/>
            <person name="Collymore A."/>
            <person name="Cooke P."/>
            <person name="Costello M."/>
            <person name="D'Aco K."/>
            <person name="Daza R."/>
            <person name="De Haan G."/>
            <person name="DeGray S."/>
            <person name="DeMaso C."/>
            <person name="Dhargay N."/>
            <person name="Dooley K."/>
            <person name="Dooley E."/>
            <person name="Doricent M."/>
            <person name="Dorje P."/>
            <person name="Dorjee K."/>
            <person name="Dupes A."/>
            <person name="Elong R."/>
            <person name="Falk J."/>
            <person name="Farina A."/>
            <person name="Faro S."/>
            <person name="Ferguson D."/>
            <person name="Fisher S."/>
            <person name="Foley C.D."/>
            <person name="Franke A."/>
            <person name="Friedrich D."/>
            <person name="Gadbois L."/>
            <person name="Gearin G."/>
            <person name="Gearin C.R."/>
            <person name="Giannoukos G."/>
            <person name="Goode T."/>
            <person name="Graham J."/>
            <person name="Grandbois E."/>
            <person name="Grewal S."/>
            <person name="Gyaltsen K."/>
            <person name="Hafez N."/>
            <person name="Hagos B."/>
            <person name="Hall J."/>
            <person name="Henson C."/>
            <person name="Hollinger A."/>
            <person name="Honan T."/>
            <person name="Huard M.D."/>
            <person name="Hughes L."/>
            <person name="Hurhula B."/>
            <person name="Husby M.E."/>
            <person name="Kamat A."/>
            <person name="Kanga B."/>
            <person name="Kashin S."/>
            <person name="Khazanovich D."/>
            <person name="Kisner P."/>
            <person name="Lance K."/>
            <person name="Lara M."/>
            <person name="Lee W."/>
            <person name="Lennon N."/>
            <person name="Letendre F."/>
            <person name="LeVine R."/>
            <person name="Lipovsky A."/>
            <person name="Liu X."/>
            <person name="Liu J."/>
            <person name="Liu S."/>
            <person name="Lokyitsang T."/>
            <person name="Lokyitsang Y."/>
            <person name="Lubonja R."/>
            <person name="Lui A."/>
            <person name="MacDonald P."/>
            <person name="Magnisalis V."/>
            <person name="Maru K."/>
            <person name="Matthews C."/>
            <person name="McCusker W."/>
            <person name="McDonough S."/>
            <person name="Mehta T."/>
            <person name="Meldrim J."/>
            <person name="Meneus L."/>
            <person name="Mihai O."/>
            <person name="Mihalev A."/>
            <person name="Mihova T."/>
            <person name="Mittelman R."/>
            <person name="Mlenga V."/>
            <person name="Montmayeur A."/>
            <person name="Mulrain L."/>
            <person name="Navidi A."/>
            <person name="Naylor J."/>
            <person name="Negash T."/>
            <person name="Nguyen T."/>
            <person name="Nguyen N."/>
            <person name="Nicol R."/>
            <person name="Norbu C."/>
            <person name="Norbu N."/>
            <person name="Novod N."/>
            <person name="O'Neill B."/>
            <person name="Osman S."/>
            <person name="Markiewicz E."/>
            <person name="Oyono O.L."/>
            <person name="Patti C."/>
            <person name="Phunkhang P."/>
            <person name="Pierre F."/>
            <person name="Priest M."/>
            <person name="Raghuraman S."/>
            <person name="Rege F."/>
            <person name="Reyes R."/>
            <person name="Rise C."/>
            <person name="Rogov P."/>
            <person name="Ross K."/>
            <person name="Ryan E."/>
            <person name="Settipalli S."/>
            <person name="Shea T."/>
            <person name="Sherpa N."/>
            <person name="Shi L."/>
            <person name="Shih D."/>
            <person name="Sparrow T."/>
            <person name="Spaulding J."/>
            <person name="Stalker J."/>
            <person name="Stange-Thomann N."/>
            <person name="Stavropoulos S."/>
            <person name="Stone C."/>
            <person name="Strader C."/>
            <person name="Tesfaye S."/>
            <person name="Thomson T."/>
            <person name="Thoulutsang Y."/>
            <person name="Thoulutsang D."/>
            <person name="Topham K."/>
            <person name="Topping I."/>
            <person name="Tsamla T."/>
            <person name="Vassiliev H."/>
            <person name="Vo A."/>
            <person name="Wangchuk T."/>
            <person name="Wangdi T."/>
            <person name="Weiand M."/>
            <person name="Wilkinson J."/>
            <person name="Wilson A."/>
            <person name="Yadav S."/>
            <person name="Young G."/>
            <person name="Yu Q."/>
            <person name="Zembek L."/>
            <person name="Zhong D."/>
            <person name="Zimmer A."/>
            <person name="Zwirko Z."/>
            <person name="Jaffe D.B."/>
            <person name="Alvarez P."/>
            <person name="Brockman W."/>
            <person name="Butler J."/>
            <person name="Chin C."/>
            <person name="Gnerre S."/>
            <person name="Grabherr M."/>
            <person name="Kleber M."/>
            <person name="Mauceli E."/>
            <person name="MacCallum I."/>
        </authorList>
    </citation>
    <scope>NUCLEOTIDE SEQUENCE [LARGE SCALE GENOMIC DNA]</scope>
    <source>
        <strain evidence="3">Tucson 14024-0371.13</strain>
    </source>
</reference>
<feature type="transmembrane region" description="Helical" evidence="1">
    <location>
        <begin position="50"/>
        <end position="70"/>
    </location>
</feature>
<dbReference type="OrthoDB" id="7880942at2759"/>
<organism evidence="2 3">
    <name type="scientific">Drosophila ananassae</name>
    <name type="common">Fruit fly</name>
    <dbReference type="NCBI Taxonomy" id="7217"/>
    <lineage>
        <taxon>Eukaryota</taxon>
        <taxon>Metazoa</taxon>
        <taxon>Ecdysozoa</taxon>
        <taxon>Arthropoda</taxon>
        <taxon>Hexapoda</taxon>
        <taxon>Insecta</taxon>
        <taxon>Pterygota</taxon>
        <taxon>Neoptera</taxon>
        <taxon>Endopterygota</taxon>
        <taxon>Diptera</taxon>
        <taxon>Brachycera</taxon>
        <taxon>Muscomorpha</taxon>
        <taxon>Ephydroidea</taxon>
        <taxon>Drosophilidae</taxon>
        <taxon>Drosophila</taxon>
        <taxon>Sophophora</taxon>
    </lineage>
</organism>
<dbReference type="HOGENOM" id="CLU_146932_0_0_1"/>
<protein>
    <submittedName>
        <fullName evidence="2">Uncharacterized protein</fullName>
    </submittedName>
</protein>